<organism evidence="5 6">
    <name type="scientific">Elizabethkingia occulta</name>
    <dbReference type="NCBI Taxonomy" id="1867263"/>
    <lineage>
        <taxon>Bacteria</taxon>
        <taxon>Pseudomonadati</taxon>
        <taxon>Bacteroidota</taxon>
        <taxon>Flavobacteriia</taxon>
        <taxon>Flavobacteriales</taxon>
        <taxon>Weeksellaceae</taxon>
        <taxon>Elizabethkingia</taxon>
    </lineage>
</organism>
<evidence type="ECO:0000256" key="1">
    <source>
        <dbReference type="ARBA" id="ARBA00010923"/>
    </source>
</evidence>
<evidence type="ECO:0000313" key="6">
    <source>
        <dbReference type="Proteomes" id="UP000190813"/>
    </source>
</evidence>
<dbReference type="PANTHER" id="PTHR43140">
    <property type="entry name" value="TYPE-1 RESTRICTION ENZYME ECOKI SPECIFICITY PROTEIN"/>
    <property type="match status" value="1"/>
</dbReference>
<dbReference type="InterPro" id="IPR044946">
    <property type="entry name" value="Restrct_endonuc_typeI_TRD_sf"/>
</dbReference>
<protein>
    <recommendedName>
        <fullName evidence="4">Type I restriction modification DNA specificity domain-containing protein</fullName>
    </recommendedName>
</protein>
<dbReference type="GO" id="GO:0003677">
    <property type="term" value="F:DNA binding"/>
    <property type="evidence" value="ECO:0007669"/>
    <property type="project" value="UniProtKB-KW"/>
</dbReference>
<dbReference type="GO" id="GO:0009307">
    <property type="term" value="P:DNA restriction-modification system"/>
    <property type="evidence" value="ECO:0007669"/>
    <property type="project" value="UniProtKB-KW"/>
</dbReference>
<evidence type="ECO:0000313" key="5">
    <source>
        <dbReference type="EMBL" id="OPC66224.1"/>
    </source>
</evidence>
<evidence type="ECO:0000256" key="3">
    <source>
        <dbReference type="ARBA" id="ARBA00023125"/>
    </source>
</evidence>
<dbReference type="PANTHER" id="PTHR43140:SF1">
    <property type="entry name" value="TYPE I RESTRICTION ENZYME ECOKI SPECIFICITY SUBUNIT"/>
    <property type="match status" value="1"/>
</dbReference>
<evidence type="ECO:0000259" key="4">
    <source>
        <dbReference type="Pfam" id="PF01420"/>
    </source>
</evidence>
<sequence>MKRYDRYKDSGVDWIGEIPEKWQCLNFRQLIDVLTDFTANGSFGDLAKNVTYIDDVSYSKLIRLTDLRKNLENGGIYIDEKSHKYLKKSELFGGELLIANVGAYAGLCCIMPDINYKASLGPNMFLLKLNNILLINYTFYLINSSKYWQWLQITALSSAQPKLNKENIRQLKVILPPLPEQQTIASFLDDKTAKIDQTIFIKEKEIELLKERRQILIQKAVTKGLDDKVKFKDSGVEWVGEIPEHWKVMRLKYVFKILKRIAGREGYNILSITQRGIKIKDISNGEGQIASDYSNYQFCNKGEFAMNHMDLLTGWVDITKYDGVISPDYRVFQSILPNANKKYLLQLLQLCYSNKAFYANGQGVSMLGRWRFPTENFNNFSFPIPSNIEQVKIVAYLEKIEEKISKAISLKQQEIEKLKEYKTVLIDNVVTGKLKVS</sequence>
<dbReference type="InterPro" id="IPR051212">
    <property type="entry name" value="Type-I_RE_S_subunit"/>
</dbReference>
<keyword evidence="2" id="KW-0680">Restriction system</keyword>
<comment type="similarity">
    <text evidence="1">Belongs to the type-I restriction system S methylase family.</text>
</comment>
<dbReference type="SUPFAM" id="SSF116734">
    <property type="entry name" value="DNA methylase specificity domain"/>
    <property type="match status" value="2"/>
</dbReference>
<dbReference type="RefSeq" id="WP_078771773.1">
    <property type="nucleotide sequence ID" value="NZ_CBCSBR010000015.1"/>
</dbReference>
<keyword evidence="3" id="KW-0238">DNA-binding</keyword>
<dbReference type="EMBL" id="MAHX01000013">
    <property type="protein sequence ID" value="OPC66224.1"/>
    <property type="molecule type" value="Genomic_DNA"/>
</dbReference>
<feature type="domain" description="Type I restriction modification DNA specificity" evidence="4">
    <location>
        <begin position="78"/>
        <end position="197"/>
    </location>
</feature>
<evidence type="ECO:0000256" key="2">
    <source>
        <dbReference type="ARBA" id="ARBA00022747"/>
    </source>
</evidence>
<keyword evidence="6" id="KW-1185">Reference proteome</keyword>
<dbReference type="Gene3D" id="3.90.220.20">
    <property type="entry name" value="DNA methylase specificity domains"/>
    <property type="match status" value="2"/>
</dbReference>
<dbReference type="Proteomes" id="UP000190813">
    <property type="component" value="Unassembled WGS sequence"/>
</dbReference>
<proteinExistence type="inferred from homology"/>
<feature type="domain" description="Type I restriction modification DNA specificity" evidence="4">
    <location>
        <begin position="243"/>
        <end position="408"/>
    </location>
</feature>
<reference evidence="5 6" key="1">
    <citation type="submission" date="2016-06" db="EMBL/GenBank/DDBJ databases">
        <title>Revisiting the taxonomy of the Elizabethkingia Genus based on Whole-Genome Sequencing, Optical Mapping, and MALDI-TOF.</title>
        <authorList>
            <person name="Nicholson A.C."/>
        </authorList>
    </citation>
    <scope>NUCLEOTIDE SEQUENCE [LARGE SCALE GENOMIC DNA]</scope>
    <source>
        <strain evidence="5 6">G4070</strain>
    </source>
</reference>
<name>A0A1T3MNT6_9FLAO</name>
<dbReference type="AlphaFoldDB" id="A0A1T3MNT6"/>
<dbReference type="Gene3D" id="1.10.287.1120">
    <property type="entry name" value="Bipartite methylase S protein"/>
    <property type="match status" value="1"/>
</dbReference>
<accession>A0A1T3MNT6</accession>
<gene>
    <name evidence="5" type="ORF">BAZ10_03080</name>
</gene>
<comment type="caution">
    <text evidence="5">The sequence shown here is derived from an EMBL/GenBank/DDBJ whole genome shotgun (WGS) entry which is preliminary data.</text>
</comment>
<dbReference type="Pfam" id="PF01420">
    <property type="entry name" value="Methylase_S"/>
    <property type="match status" value="2"/>
</dbReference>
<dbReference type="InterPro" id="IPR000055">
    <property type="entry name" value="Restrct_endonuc_typeI_TRD"/>
</dbReference>